<dbReference type="PANTHER" id="PTHR23060">
    <property type="entry name" value="TESTIS EXPRESSED GENE 14"/>
    <property type="match status" value="1"/>
</dbReference>
<gene>
    <name evidence="3" type="ORF">Fcan01_02743</name>
</gene>
<dbReference type="SUPFAM" id="SSF56112">
    <property type="entry name" value="Protein kinase-like (PK-like)"/>
    <property type="match status" value="1"/>
</dbReference>
<dbReference type="GO" id="GO:0004672">
    <property type="term" value="F:protein kinase activity"/>
    <property type="evidence" value="ECO:0007669"/>
    <property type="project" value="InterPro"/>
</dbReference>
<dbReference type="SUPFAM" id="SSF48403">
    <property type="entry name" value="Ankyrin repeat"/>
    <property type="match status" value="1"/>
</dbReference>
<dbReference type="InterPro" id="IPR039339">
    <property type="entry name" value="Tex14"/>
</dbReference>
<organism evidence="3 4">
    <name type="scientific">Folsomia candida</name>
    <name type="common">Springtail</name>
    <dbReference type="NCBI Taxonomy" id="158441"/>
    <lineage>
        <taxon>Eukaryota</taxon>
        <taxon>Metazoa</taxon>
        <taxon>Ecdysozoa</taxon>
        <taxon>Arthropoda</taxon>
        <taxon>Hexapoda</taxon>
        <taxon>Collembola</taxon>
        <taxon>Entomobryomorpha</taxon>
        <taxon>Isotomoidea</taxon>
        <taxon>Isotomidae</taxon>
        <taxon>Proisotominae</taxon>
        <taxon>Folsomia</taxon>
    </lineage>
</organism>
<dbReference type="GO" id="GO:0043063">
    <property type="term" value="P:intercellular bridge organization"/>
    <property type="evidence" value="ECO:0007669"/>
    <property type="project" value="InterPro"/>
</dbReference>
<feature type="repeat" description="ANK" evidence="1">
    <location>
        <begin position="56"/>
        <end position="88"/>
    </location>
</feature>
<evidence type="ECO:0000256" key="1">
    <source>
        <dbReference type="PROSITE-ProRule" id="PRU00023"/>
    </source>
</evidence>
<keyword evidence="4" id="KW-1185">Reference proteome</keyword>
<dbReference type="GO" id="GO:0005524">
    <property type="term" value="F:ATP binding"/>
    <property type="evidence" value="ECO:0007669"/>
    <property type="project" value="InterPro"/>
</dbReference>
<dbReference type="EMBL" id="LNIX01000001">
    <property type="protein sequence ID" value="OXA64556.1"/>
    <property type="molecule type" value="Genomic_DNA"/>
</dbReference>
<dbReference type="GO" id="GO:0000776">
    <property type="term" value="C:kinetochore"/>
    <property type="evidence" value="ECO:0007669"/>
    <property type="project" value="TreeGrafter"/>
</dbReference>
<dbReference type="Gene3D" id="1.10.510.10">
    <property type="entry name" value="Transferase(Phosphotransferase) domain 1"/>
    <property type="match status" value="1"/>
</dbReference>
<dbReference type="GO" id="GO:0007094">
    <property type="term" value="P:mitotic spindle assembly checkpoint signaling"/>
    <property type="evidence" value="ECO:0007669"/>
    <property type="project" value="InterPro"/>
</dbReference>
<proteinExistence type="predicted"/>
<dbReference type="STRING" id="158441.A0A226F6S1"/>
<feature type="domain" description="Protein kinase" evidence="2">
    <location>
        <begin position="188"/>
        <end position="519"/>
    </location>
</feature>
<dbReference type="PROSITE" id="PS50011">
    <property type="entry name" value="PROTEIN_KINASE_DOM"/>
    <property type="match status" value="1"/>
</dbReference>
<reference evidence="3 4" key="1">
    <citation type="submission" date="2015-12" db="EMBL/GenBank/DDBJ databases">
        <title>The genome of Folsomia candida.</title>
        <authorList>
            <person name="Faddeeva A."/>
            <person name="Derks M.F."/>
            <person name="Anvar Y."/>
            <person name="Smit S."/>
            <person name="Van Straalen N."/>
            <person name="Roelofs D."/>
        </authorList>
    </citation>
    <scope>NUCLEOTIDE SEQUENCE [LARGE SCALE GENOMIC DNA]</scope>
    <source>
        <strain evidence="3 4">VU population</strain>
        <tissue evidence="3">Whole body</tissue>
    </source>
</reference>
<dbReference type="GO" id="GO:0008608">
    <property type="term" value="P:attachment of spindle microtubules to kinetochore"/>
    <property type="evidence" value="ECO:0007669"/>
    <property type="project" value="InterPro"/>
</dbReference>
<dbReference type="PROSITE" id="PS50088">
    <property type="entry name" value="ANK_REPEAT"/>
    <property type="match status" value="2"/>
</dbReference>
<dbReference type="InterPro" id="IPR002110">
    <property type="entry name" value="Ankyrin_rpt"/>
</dbReference>
<dbReference type="GO" id="GO:0051306">
    <property type="term" value="P:mitotic sister chromatid separation"/>
    <property type="evidence" value="ECO:0007669"/>
    <property type="project" value="InterPro"/>
</dbReference>
<keyword evidence="3" id="KW-0418">Kinase</keyword>
<dbReference type="InterPro" id="IPR011009">
    <property type="entry name" value="Kinase-like_dom_sf"/>
</dbReference>
<sequence>MDMKHLSGLPTQIRWPSVPSKSGTDKLHLAVLMGRPRKIRKLVSSANVPVDSRNQDGLTALFVAATLGKKDVVNTLLRLGANPNARCRPEGFTALHGACFIGSLYILRRLLIEGGDLRLSDSNRRRPEDWIEFQQCVFTRKTTRDFIERIRFCIMKKDLNEMKTELHDKVENLRVPVRSTIWKMMRRIGKMLDFGSGRSSKITTELRHSNPVSTGFGKVYFGTGTKCAQVIGIPCVTEALDFKLDSNPKAPSWICGKFSTFIPMFWNQRKTAVTSKVLRRKSVQEAVPDILISELALLVRLQHPQILMILAICQEENFDSLSLIFEKIALGSLYFFLHQQNLRMKSTFATDIIIQISEALDYIHGSGFLHCGISSHAVMLVGDNHAKLGCLEYAMPEEKNAAESFLSSRHPWLETDSHLSVLRHWLAPEVLIGTHPHSQASDVYSLCSVMWELVVGDVPWKDHDLAKLRILLKESPGLQLQLRKDVIPPLWLSVLQVGLKRKREERDLDFKEVRFMMTLAKERASCEGSAAGTSGTGEKKSVSRVSLRSMNPNIVSPDGQGDRISSRPILVETINVDEDDDDQIDSIVHFGSSNKGERSNTSICRSFKTEAFLQV</sequence>
<keyword evidence="3" id="KW-0808">Transferase</keyword>
<dbReference type="InterPro" id="IPR000719">
    <property type="entry name" value="Prot_kinase_dom"/>
</dbReference>
<accession>A0A226F6S1</accession>
<dbReference type="GO" id="GO:0007140">
    <property type="term" value="P:male meiotic nuclear division"/>
    <property type="evidence" value="ECO:0007669"/>
    <property type="project" value="InterPro"/>
</dbReference>
<dbReference type="PROSITE" id="PS50297">
    <property type="entry name" value="ANK_REP_REGION"/>
    <property type="match status" value="2"/>
</dbReference>
<dbReference type="AlphaFoldDB" id="A0A226F6S1"/>
<dbReference type="OrthoDB" id="9988580at2759"/>
<dbReference type="GO" id="GO:0045171">
    <property type="term" value="C:intercellular bridge"/>
    <property type="evidence" value="ECO:0007669"/>
    <property type="project" value="TreeGrafter"/>
</dbReference>
<keyword evidence="1" id="KW-0040">ANK repeat</keyword>
<dbReference type="Gene3D" id="1.25.40.20">
    <property type="entry name" value="Ankyrin repeat-containing domain"/>
    <property type="match status" value="1"/>
</dbReference>
<dbReference type="OMA" id="ICHRKES"/>
<protein>
    <submittedName>
        <fullName evidence="3">Inactive serine/threonine-protein kinase TEX14</fullName>
    </submittedName>
</protein>
<feature type="repeat" description="ANK" evidence="1">
    <location>
        <begin position="90"/>
        <end position="122"/>
    </location>
</feature>
<evidence type="ECO:0000259" key="2">
    <source>
        <dbReference type="PROSITE" id="PS50011"/>
    </source>
</evidence>
<evidence type="ECO:0000313" key="3">
    <source>
        <dbReference type="EMBL" id="OXA64556.1"/>
    </source>
</evidence>
<dbReference type="PANTHER" id="PTHR23060:SF3">
    <property type="entry name" value="TESTIS EXPRESSED 14, INTERCELLULAR BRIDGE FORMING FACTOR"/>
    <property type="match status" value="1"/>
</dbReference>
<dbReference type="SMART" id="SM00248">
    <property type="entry name" value="ANK"/>
    <property type="match status" value="2"/>
</dbReference>
<dbReference type="Pfam" id="PF12796">
    <property type="entry name" value="Ank_2"/>
    <property type="match status" value="1"/>
</dbReference>
<dbReference type="Pfam" id="PF00069">
    <property type="entry name" value="Pkinase"/>
    <property type="match status" value="1"/>
</dbReference>
<name>A0A226F6S1_FOLCA</name>
<dbReference type="GO" id="GO:0030496">
    <property type="term" value="C:midbody"/>
    <property type="evidence" value="ECO:0007669"/>
    <property type="project" value="TreeGrafter"/>
</dbReference>
<comment type="caution">
    <text evidence="3">The sequence shown here is derived from an EMBL/GenBank/DDBJ whole genome shotgun (WGS) entry which is preliminary data.</text>
</comment>
<evidence type="ECO:0000313" key="4">
    <source>
        <dbReference type="Proteomes" id="UP000198287"/>
    </source>
</evidence>
<dbReference type="InterPro" id="IPR036770">
    <property type="entry name" value="Ankyrin_rpt-contain_sf"/>
</dbReference>
<dbReference type="Proteomes" id="UP000198287">
    <property type="component" value="Unassembled WGS sequence"/>
</dbReference>